<feature type="compositionally biased region" description="Low complexity" evidence="1">
    <location>
        <begin position="441"/>
        <end position="451"/>
    </location>
</feature>
<accession>A0A7H1D342</accession>
<feature type="compositionally biased region" description="Polar residues" evidence="1">
    <location>
        <begin position="530"/>
        <end position="545"/>
    </location>
</feature>
<feature type="compositionally biased region" description="Low complexity" evidence="1">
    <location>
        <begin position="329"/>
        <end position="345"/>
    </location>
</feature>
<evidence type="ECO:0000313" key="2">
    <source>
        <dbReference type="EMBL" id="QNS31046.1"/>
    </source>
</evidence>
<name>A0A7H1D342_9VIRU</name>
<evidence type="ECO:0000256" key="1">
    <source>
        <dbReference type="SAM" id="MobiDB-lite"/>
    </source>
</evidence>
<dbReference type="EMBL" id="MN764146">
    <property type="protein sequence ID" value="QNS31046.1"/>
    <property type="molecule type" value="Genomic_DNA"/>
</dbReference>
<feature type="region of interest" description="Disordered" evidence="1">
    <location>
        <begin position="528"/>
        <end position="571"/>
    </location>
</feature>
<sequence>MGISCEWIHYPAASPARTSAVMSDLSAANFIDFALYYEGFADKLQEVFGERQPKILTLGHIVCISAGYFASETRDFAKRSLRLADLIDHYVAVLRFELCALWLTITTGDGKSDWAAAFPDIIDEGRQWLLAKEHPVLQSGMRVLLHPVRPEVLMLTATQEKEMKVLAEKLRMVPVLMKTYAHQYKDHLVVITGVALVQHLVRLAHKAQEVKELEDRHRLASGVLFEGLCDRLETTGFFSSDSLGLIRTNIGVWISADEEGCSSDHSAIISGGVRVILEELQRCHRNANVQSFCEYILRSLANTLRSKTAFTPLCRAPLEPHADALLKWSTDSSSKQPASSSSATARRMSDPDLNSEDLLAAMEEVDKICQATTEILPSGEAVLVLSSSESDQPSPSRSWRAASSPVPQGSAKSRSTPPRSPRSSKQAPVKRRLTKKKTEAAKAATEIQETTVPEPTVRPRSIQLSLDQMGMSAPKSDLIRIADRLIHLSCVSFGLHILSAGSCTISPSPNLGRLLASLARNCDVAWMPSSGETSRTATHSSSSVRIPTPTPSATTTQSVTTPAPSQSPPIVMSPPPVIVTTPHQQAPDPAPTTTLSTTAAIRNPVVAAPSGKSSSTARSSDDYLGKIAFPTATRKSSSSISYAIWEYPAGAPYVASLLTGPQLELTGRPVGMIDMSLYHSLDDIAEQSTLTAESDLWKHRSWRIRAPIMPEGNDDVPASLRTAVIELRKWAQERIIENPQAQHVVKAECMNPWRPGTDLYRQTRKMIKKSKKAEKKKKEETESVSSSSSDSSPPPQPRERVERHPRKRRRKDYHRR</sequence>
<feature type="region of interest" description="Disordered" evidence="1">
    <location>
        <begin position="752"/>
        <end position="816"/>
    </location>
</feature>
<feature type="compositionally biased region" description="Low complexity" evidence="1">
    <location>
        <begin position="386"/>
        <end position="424"/>
    </location>
</feature>
<reference evidence="2" key="1">
    <citation type="submission" date="2019-11" db="EMBL/GenBank/DDBJ databases">
        <title>Complexity of the virome associated to tospovirus-transmitting thrips species.</title>
        <authorList>
            <person name="Chiapello M."/>
            <person name="Bosco L."/>
            <person name="Ciuffo M."/>
            <person name="Ottati S."/>
            <person name="Vallino M."/>
            <person name="Salem N."/>
            <person name="Rosa C."/>
            <person name="Tavella L."/>
            <person name="Turina M."/>
        </authorList>
    </citation>
    <scope>NUCLEOTIDE SEQUENCE</scope>
    <source>
        <strain evidence="2">THR-D_DN15333</strain>
    </source>
</reference>
<feature type="region of interest" description="Disordered" evidence="1">
    <location>
        <begin position="328"/>
        <end position="351"/>
    </location>
</feature>
<feature type="compositionally biased region" description="Basic residues" evidence="1">
    <location>
        <begin position="762"/>
        <end position="775"/>
    </location>
</feature>
<protein>
    <submittedName>
        <fullName evidence="2">Uncharacterized protein</fullName>
    </submittedName>
</protein>
<organism evidence="2">
    <name type="scientific">Frankliniella occidentalis associated densovirus 1</name>
    <dbReference type="NCBI Taxonomy" id="2771466"/>
    <lineage>
        <taxon>Viruses</taxon>
        <taxon>Monodnaviria</taxon>
        <taxon>Shotokuvirae</taxon>
        <taxon>Cossaviricota</taxon>
        <taxon>Quintoviricetes</taxon>
        <taxon>Piccovirales</taxon>
        <taxon>Parvoviridae</taxon>
        <taxon>Densovirinae</taxon>
    </lineage>
</organism>
<feature type="compositionally biased region" description="Low complexity" evidence="1">
    <location>
        <begin position="551"/>
        <end position="564"/>
    </location>
</feature>
<feature type="compositionally biased region" description="Basic residues" evidence="1">
    <location>
        <begin position="803"/>
        <end position="816"/>
    </location>
</feature>
<proteinExistence type="predicted"/>
<feature type="region of interest" description="Disordered" evidence="1">
    <location>
        <begin position="386"/>
        <end position="459"/>
    </location>
</feature>